<dbReference type="Gene3D" id="1.20.1250.40">
    <property type="match status" value="1"/>
</dbReference>
<comment type="subcellular location">
    <subcellularLocation>
        <location evidence="1">Nucleus</location>
    </subcellularLocation>
</comment>
<dbReference type="GO" id="GO:0000166">
    <property type="term" value="F:nucleotide binding"/>
    <property type="evidence" value="ECO:0007669"/>
    <property type="project" value="InterPro"/>
</dbReference>
<feature type="region of interest" description="Disordered" evidence="7">
    <location>
        <begin position="191"/>
        <end position="225"/>
    </location>
</feature>
<proteinExistence type="inferred from homology"/>
<dbReference type="InterPro" id="IPR038324">
    <property type="entry name" value="Rpb4/RPC9_sf"/>
</dbReference>
<dbReference type="SUPFAM" id="SSF47819">
    <property type="entry name" value="HRDC-like"/>
    <property type="match status" value="1"/>
</dbReference>
<reference evidence="9 10" key="1">
    <citation type="submission" date="2021-12" db="EMBL/GenBank/DDBJ databases">
        <title>High titer production of polyol ester of fatty acids by Rhodotorula paludigena BS15 towards product separation-free biomass refinery.</title>
        <authorList>
            <person name="Mano J."/>
            <person name="Ono H."/>
            <person name="Tanaka T."/>
            <person name="Naito K."/>
            <person name="Sushida H."/>
            <person name="Ike M."/>
            <person name="Tokuyasu K."/>
            <person name="Kitaoka M."/>
        </authorList>
    </citation>
    <scope>NUCLEOTIDE SEQUENCE [LARGE SCALE GENOMIC DNA]</scope>
    <source>
        <strain evidence="9 10">BS15</strain>
    </source>
</reference>
<dbReference type="InterPro" id="IPR005574">
    <property type="entry name" value="Rpb4/RPC9"/>
</dbReference>
<comment type="similarity">
    <text evidence="2">Belongs to the eukaryotic RPC9 RNA polymerase subunit family.</text>
</comment>
<name>A0AAV5GRD4_9BASI</name>
<protein>
    <recommendedName>
        <fullName evidence="3">DNA-directed RNA polymerase III subunit RPC9</fullName>
    </recommendedName>
</protein>
<dbReference type="PANTHER" id="PTHR15561">
    <property type="entry name" value="CALCITONIN GENE-RELATED PEPTIDE-RECEPTOR COMPONENT PROTEIN"/>
    <property type="match status" value="1"/>
</dbReference>
<sequence>METLNERAGFLCNHEVLAVLRQQRDHRAQRIKDLNRARKNGPRQDDFSARDEIDRIQPQDLHTVTFEASRPRLALQYLEHAVHPTRRQTTESVTRLLDDLDDLDLTKAERLQIVNLAPATAVELHICIEDITDRFDESEQERILALVKSHLSANDAALAVPSTAAKLAEEERLAAEAAQLDGDAHMAVDEREEAELQDDEGLVDDVFAGGRANEDVERDIDEVDD</sequence>
<gene>
    <name evidence="9" type="ORF">Rhopal_004256-T1</name>
</gene>
<dbReference type="GO" id="GO:0005666">
    <property type="term" value="C:RNA polymerase III complex"/>
    <property type="evidence" value="ECO:0007669"/>
    <property type="project" value="InterPro"/>
</dbReference>
<dbReference type="GO" id="GO:0006384">
    <property type="term" value="P:transcription initiation at RNA polymerase III promoter"/>
    <property type="evidence" value="ECO:0007669"/>
    <property type="project" value="InterPro"/>
</dbReference>
<feature type="domain" description="RNA polymerase Rpb4/RPC9 core" evidence="8">
    <location>
        <begin position="1"/>
        <end position="154"/>
    </location>
</feature>
<evidence type="ECO:0000313" key="10">
    <source>
        <dbReference type="Proteomes" id="UP001342314"/>
    </source>
</evidence>
<evidence type="ECO:0000256" key="7">
    <source>
        <dbReference type="SAM" id="MobiDB-lite"/>
    </source>
</evidence>
<dbReference type="InterPro" id="IPR006590">
    <property type="entry name" value="RNA_pol_Rpb4/RPC9_core"/>
</dbReference>
<evidence type="ECO:0000256" key="6">
    <source>
        <dbReference type="ARBA" id="ARBA00023242"/>
    </source>
</evidence>
<evidence type="ECO:0000256" key="2">
    <source>
        <dbReference type="ARBA" id="ARBA00006898"/>
    </source>
</evidence>
<evidence type="ECO:0000313" key="9">
    <source>
        <dbReference type="EMBL" id="GJN91238.1"/>
    </source>
</evidence>
<organism evidence="9 10">
    <name type="scientific">Rhodotorula paludigena</name>
    <dbReference type="NCBI Taxonomy" id="86838"/>
    <lineage>
        <taxon>Eukaryota</taxon>
        <taxon>Fungi</taxon>
        <taxon>Dikarya</taxon>
        <taxon>Basidiomycota</taxon>
        <taxon>Pucciniomycotina</taxon>
        <taxon>Microbotryomycetes</taxon>
        <taxon>Sporidiobolales</taxon>
        <taxon>Sporidiobolaceae</taxon>
        <taxon>Rhodotorula</taxon>
    </lineage>
</organism>
<keyword evidence="6" id="KW-0539">Nucleus</keyword>
<accession>A0AAV5GRD4</accession>
<dbReference type="SMART" id="SM00657">
    <property type="entry name" value="RPOL4c"/>
    <property type="match status" value="1"/>
</dbReference>
<comment type="caution">
    <text evidence="9">The sequence shown here is derived from an EMBL/GenBank/DDBJ whole genome shotgun (WGS) entry which is preliminary data.</text>
</comment>
<feature type="compositionally biased region" description="Acidic residues" evidence="7">
    <location>
        <begin position="216"/>
        <end position="225"/>
    </location>
</feature>
<keyword evidence="5" id="KW-0804">Transcription</keyword>
<evidence type="ECO:0000256" key="4">
    <source>
        <dbReference type="ARBA" id="ARBA00022478"/>
    </source>
</evidence>
<dbReference type="Proteomes" id="UP001342314">
    <property type="component" value="Unassembled WGS sequence"/>
</dbReference>
<dbReference type="PANTHER" id="PTHR15561:SF0">
    <property type="entry name" value="DNA-DIRECTED RNA POLYMERASE III SUBUNIT RPC9"/>
    <property type="match status" value="1"/>
</dbReference>
<dbReference type="InterPro" id="IPR010997">
    <property type="entry name" value="HRDC-like_sf"/>
</dbReference>
<keyword evidence="4" id="KW-0240">DNA-directed RNA polymerase</keyword>
<evidence type="ECO:0000256" key="5">
    <source>
        <dbReference type="ARBA" id="ARBA00023163"/>
    </source>
</evidence>
<dbReference type="Pfam" id="PF03874">
    <property type="entry name" value="RNA_pol_Rpb4"/>
    <property type="match status" value="1"/>
</dbReference>
<evidence type="ECO:0000256" key="3">
    <source>
        <dbReference type="ARBA" id="ARBA00016672"/>
    </source>
</evidence>
<feature type="compositionally biased region" description="Acidic residues" evidence="7">
    <location>
        <begin position="191"/>
        <end position="203"/>
    </location>
</feature>
<keyword evidence="10" id="KW-1185">Reference proteome</keyword>
<dbReference type="AlphaFoldDB" id="A0AAV5GRD4"/>
<dbReference type="EMBL" id="BQKY01000008">
    <property type="protein sequence ID" value="GJN91238.1"/>
    <property type="molecule type" value="Genomic_DNA"/>
</dbReference>
<evidence type="ECO:0000256" key="1">
    <source>
        <dbReference type="ARBA" id="ARBA00004123"/>
    </source>
</evidence>
<evidence type="ECO:0000259" key="8">
    <source>
        <dbReference type="SMART" id="SM00657"/>
    </source>
</evidence>
<dbReference type="InterPro" id="IPR038846">
    <property type="entry name" value="RPC9"/>
</dbReference>